<dbReference type="STRING" id="4795.A0A225VHF3"/>
<dbReference type="PANTHER" id="PTHR34605:SF4">
    <property type="entry name" value="DNA ADENINE METHYLTRANSFERASE"/>
    <property type="match status" value="1"/>
</dbReference>
<evidence type="ECO:0000256" key="2">
    <source>
        <dbReference type="ARBA" id="ARBA00023172"/>
    </source>
</evidence>
<reference evidence="4" key="1">
    <citation type="submission" date="2017-03" db="EMBL/GenBank/DDBJ databases">
        <title>Phytopthora megakarya and P. palmivora, two closely related causual agents of cacao black pod achieved similar genome size and gene model numbers by different mechanisms.</title>
        <authorList>
            <person name="Ali S."/>
            <person name="Shao J."/>
            <person name="Larry D.J."/>
            <person name="Kronmiller B."/>
            <person name="Shen D."/>
            <person name="Strem M.D."/>
            <person name="Melnick R.L."/>
            <person name="Guiltinan M.J."/>
            <person name="Tyler B.M."/>
            <person name="Meinhardt L.W."/>
            <person name="Bailey B.A."/>
        </authorList>
    </citation>
    <scope>NUCLEOTIDE SEQUENCE [LARGE SCALE GENOMIC DNA]</scope>
    <source>
        <strain evidence="4">zdho120</strain>
    </source>
</reference>
<dbReference type="SUPFAM" id="SSF47823">
    <property type="entry name" value="lambda integrase-like, N-terminal domain"/>
    <property type="match status" value="1"/>
</dbReference>
<evidence type="ECO:0000256" key="1">
    <source>
        <dbReference type="ARBA" id="ARBA00023125"/>
    </source>
</evidence>
<organism evidence="3 4">
    <name type="scientific">Phytophthora megakarya</name>
    <dbReference type="NCBI Taxonomy" id="4795"/>
    <lineage>
        <taxon>Eukaryota</taxon>
        <taxon>Sar</taxon>
        <taxon>Stramenopiles</taxon>
        <taxon>Oomycota</taxon>
        <taxon>Peronosporomycetes</taxon>
        <taxon>Peronosporales</taxon>
        <taxon>Peronosporaceae</taxon>
        <taxon>Phytophthora</taxon>
    </lineage>
</organism>
<dbReference type="OrthoDB" id="167975at2759"/>
<keyword evidence="2" id="KW-0233">DNA recombination</keyword>
<gene>
    <name evidence="3" type="ORF">PHMEG_00023536</name>
</gene>
<dbReference type="GO" id="GO:0015074">
    <property type="term" value="P:DNA integration"/>
    <property type="evidence" value="ECO:0007669"/>
    <property type="project" value="InterPro"/>
</dbReference>
<protein>
    <recommendedName>
        <fullName evidence="5">Tyr recombinase domain-containing protein</fullName>
    </recommendedName>
</protein>
<dbReference type="InterPro" id="IPR052925">
    <property type="entry name" value="Phage_Integrase-like_Recomb"/>
</dbReference>
<name>A0A225VHF3_9STRA</name>
<dbReference type="AlphaFoldDB" id="A0A225VHF3"/>
<dbReference type="GO" id="GO:0006310">
    <property type="term" value="P:DNA recombination"/>
    <property type="evidence" value="ECO:0007669"/>
    <property type="project" value="UniProtKB-KW"/>
</dbReference>
<keyword evidence="1" id="KW-0238">DNA-binding</keyword>
<dbReference type="InterPro" id="IPR010998">
    <property type="entry name" value="Integrase_recombinase_N"/>
</dbReference>
<dbReference type="InterPro" id="IPR011010">
    <property type="entry name" value="DNA_brk_join_enz"/>
</dbReference>
<dbReference type="InterPro" id="IPR013762">
    <property type="entry name" value="Integrase-like_cat_sf"/>
</dbReference>
<dbReference type="Gene3D" id="1.10.150.130">
    <property type="match status" value="1"/>
</dbReference>
<accession>A0A225VHF3</accession>
<comment type="caution">
    <text evidence="3">The sequence shown here is derived from an EMBL/GenBank/DDBJ whole genome shotgun (WGS) entry which is preliminary data.</text>
</comment>
<dbReference type="Proteomes" id="UP000198211">
    <property type="component" value="Unassembled WGS sequence"/>
</dbReference>
<keyword evidence="4" id="KW-1185">Reference proteome</keyword>
<dbReference type="PANTHER" id="PTHR34605">
    <property type="entry name" value="PHAGE_INTEGRASE DOMAIN-CONTAINING PROTEIN"/>
    <property type="match status" value="1"/>
</dbReference>
<dbReference type="SUPFAM" id="SSF56349">
    <property type="entry name" value="DNA breaking-rejoining enzymes"/>
    <property type="match status" value="1"/>
</dbReference>
<sequence length="487" mass="54702">MDASDLGLAVLNPGRKEFIRVQFDTEEQIRISNGEFSINVREHLCNALALWTWPQHWESIASNRVPHVRFWSDNASAVAWCNKLSSLCTTSQEINRAIGLGEAVFNIRISAAHLPGSTNTMADAASRSWTEPYSTTWSNFSVPSGLEESLQDILYQLQAKSLAASSSAKYSSTWKQWVHWCQRMQLQPWLPEDRAQHSYQLALFAVFCWKFGFGNTGRGNSASTILSKICHISWHHQCQLGFNVGLLPGHKLAITGMRRISEPNLRKQPITIAMLREIHRSLDFSSIHDRVLWGATVMGFFYLLRRSEYLAQGKRVQHYAISRADVQLTDRNHQPCKRLAMVEQATITFRGSKADQFGEGTSRTLGRSGATWLCPVQALWFLVQHHESIRAHVNSPLCQVTTNHVLQVKEVVMTVKQAATAVGQNPDRFGSHSLRSGGATALFNAGVDSLAVKKFGRWRSDAVEVYTVLKVDLTSTLAEKMFNSSRD</sequence>
<dbReference type="Gene3D" id="1.10.443.10">
    <property type="entry name" value="Intergrase catalytic core"/>
    <property type="match status" value="1"/>
</dbReference>
<evidence type="ECO:0000313" key="4">
    <source>
        <dbReference type="Proteomes" id="UP000198211"/>
    </source>
</evidence>
<proteinExistence type="predicted"/>
<dbReference type="EMBL" id="NBNE01004908">
    <property type="protein sequence ID" value="OWZ04544.1"/>
    <property type="molecule type" value="Genomic_DNA"/>
</dbReference>
<evidence type="ECO:0008006" key="5">
    <source>
        <dbReference type="Google" id="ProtNLM"/>
    </source>
</evidence>
<dbReference type="GO" id="GO:0003677">
    <property type="term" value="F:DNA binding"/>
    <property type="evidence" value="ECO:0007669"/>
    <property type="project" value="UniProtKB-KW"/>
</dbReference>
<evidence type="ECO:0000313" key="3">
    <source>
        <dbReference type="EMBL" id="OWZ04544.1"/>
    </source>
</evidence>